<keyword evidence="1" id="KW-1133">Transmembrane helix</keyword>
<dbReference type="EMBL" id="JAGQDC010000004">
    <property type="protein sequence ID" value="MCL1028876.1"/>
    <property type="molecule type" value="Genomic_DNA"/>
</dbReference>
<evidence type="ECO:0000313" key="3">
    <source>
        <dbReference type="Proteomes" id="UP001165275"/>
    </source>
</evidence>
<gene>
    <name evidence="2" type="ORF">KAJ71_07540</name>
</gene>
<reference evidence="2" key="1">
    <citation type="submission" date="2021-04" db="EMBL/GenBank/DDBJ databases">
        <title>Genome sequence of Serratia sp. arafor3.</title>
        <authorList>
            <person name="Besaury L."/>
        </authorList>
    </citation>
    <scope>NUCLEOTIDE SEQUENCE</scope>
    <source>
        <strain evidence="2">Arafor3</strain>
    </source>
</reference>
<evidence type="ECO:0000313" key="2">
    <source>
        <dbReference type="EMBL" id="MCL1028876.1"/>
    </source>
</evidence>
<evidence type="ECO:0000256" key="1">
    <source>
        <dbReference type="SAM" id="Phobius"/>
    </source>
</evidence>
<keyword evidence="1" id="KW-0472">Membrane</keyword>
<comment type="caution">
    <text evidence="2">The sequence shown here is derived from an EMBL/GenBank/DDBJ whole genome shotgun (WGS) entry which is preliminary data.</text>
</comment>
<keyword evidence="1" id="KW-0812">Transmembrane</keyword>
<sequence length="333" mass="37496">MDFNFEMISNLLLSNIGSIFIALTLLISIRAIGKGNFFFKDSEADSNQREINELKNKVNELTIAINGDAELVGVIGTIDKVKSELRKINTINLSDDLKDKVESVISEMSKELLHEKISNSDFIQSDVSAEFESMVRNEILKATNNKDMIGRISSDIDDGINLSAKKDYEYLLDDEYKNSIKLKAILVNLFVFVNIAMLLLVIVFTYVVIGGSQQNPNFSFPTQLALTMSGLYISFAAFVIYVIKFANSRTLTILALREDWSKQNLLTNLINTIKLKETLNENDVALIKSIMTNRAQREQKTKHPYEIFLQGVSGSNIQFKGGRLQVGRNNDNQ</sequence>
<dbReference type="Proteomes" id="UP001165275">
    <property type="component" value="Unassembled WGS sequence"/>
</dbReference>
<organism evidence="2 3">
    <name type="scientific">Serratia silvae</name>
    <dbReference type="NCBI Taxonomy" id="2824122"/>
    <lineage>
        <taxon>Bacteria</taxon>
        <taxon>Pseudomonadati</taxon>
        <taxon>Pseudomonadota</taxon>
        <taxon>Gammaproteobacteria</taxon>
        <taxon>Enterobacterales</taxon>
        <taxon>Yersiniaceae</taxon>
        <taxon>Serratia</taxon>
    </lineage>
</organism>
<feature type="transmembrane region" description="Helical" evidence="1">
    <location>
        <begin position="12"/>
        <end position="32"/>
    </location>
</feature>
<dbReference type="RefSeq" id="WP_248945150.1">
    <property type="nucleotide sequence ID" value="NZ_CBCSGY010000044.1"/>
</dbReference>
<feature type="transmembrane region" description="Helical" evidence="1">
    <location>
        <begin position="224"/>
        <end position="243"/>
    </location>
</feature>
<feature type="transmembrane region" description="Helical" evidence="1">
    <location>
        <begin position="185"/>
        <end position="209"/>
    </location>
</feature>
<protein>
    <submittedName>
        <fullName evidence="2">Uncharacterized protein</fullName>
    </submittedName>
</protein>
<accession>A0ABT0KA98</accession>
<proteinExistence type="predicted"/>
<keyword evidence="3" id="KW-1185">Reference proteome</keyword>
<name>A0ABT0KA98_9GAMM</name>